<dbReference type="InterPro" id="IPR039315">
    <property type="entry name" value="CheW"/>
</dbReference>
<evidence type="ECO:0000313" key="6">
    <source>
        <dbReference type="EMBL" id="RJG01195.1"/>
    </source>
</evidence>
<dbReference type="OrthoDB" id="9790406at2"/>
<feature type="domain" description="CheW-like" evidence="5">
    <location>
        <begin position="27"/>
        <end position="171"/>
    </location>
</feature>
<dbReference type="GO" id="GO:0006935">
    <property type="term" value="P:chemotaxis"/>
    <property type="evidence" value="ECO:0007669"/>
    <property type="project" value="UniProtKB-KW"/>
</dbReference>
<name>A0A3A3G0N2_9BURK</name>
<dbReference type="FunFam" id="2.40.50.180:FF:000002">
    <property type="entry name" value="Chemotaxis protein CheW"/>
    <property type="match status" value="1"/>
</dbReference>
<sequence length="191" mass="20202">MMNALVQTDGRRAAPALASAQQLIAEKAQYLTFMLGGEVFAIGILAIKEIIEYRGLTEVPMMPDCIRGVINLRGAVVPVMDLSARFGKHASEIGKRTCIVIVEVDTGEERQDIGVIVDAVNAVLEIAASEIEPPPAFGARIRTDFIQGMGKVDGKFVILLNVNHVLSVDEVGVLAEMGASVQASQAAAASA</sequence>
<evidence type="ECO:0000256" key="4">
    <source>
        <dbReference type="ARBA" id="ARBA00022500"/>
    </source>
</evidence>
<evidence type="ECO:0000256" key="1">
    <source>
        <dbReference type="ARBA" id="ARBA00004496"/>
    </source>
</evidence>
<comment type="caution">
    <text evidence="6">The sequence shown here is derived from an EMBL/GenBank/DDBJ whole genome shotgun (WGS) entry which is preliminary data.</text>
</comment>
<dbReference type="SMART" id="SM00260">
    <property type="entry name" value="CheW"/>
    <property type="match status" value="1"/>
</dbReference>
<keyword evidence="7" id="KW-1185">Reference proteome</keyword>
<evidence type="ECO:0000313" key="7">
    <source>
        <dbReference type="Proteomes" id="UP000266327"/>
    </source>
</evidence>
<reference evidence="7" key="1">
    <citation type="submission" date="2018-09" db="EMBL/GenBank/DDBJ databases">
        <authorList>
            <person name="Zhu H."/>
        </authorList>
    </citation>
    <scope>NUCLEOTIDE SEQUENCE [LARGE SCALE GENOMIC DNA]</scope>
    <source>
        <strain evidence="7">K1S02-23</strain>
    </source>
</reference>
<dbReference type="Gene3D" id="2.40.50.180">
    <property type="entry name" value="CheA-289, Domain 4"/>
    <property type="match status" value="1"/>
</dbReference>
<dbReference type="Proteomes" id="UP000266327">
    <property type="component" value="Unassembled WGS sequence"/>
</dbReference>
<protein>
    <recommendedName>
        <fullName evidence="2">Chemotaxis protein CheW</fullName>
    </recommendedName>
</protein>
<comment type="subcellular location">
    <subcellularLocation>
        <location evidence="1">Cytoplasm</location>
    </subcellularLocation>
</comment>
<evidence type="ECO:0000256" key="3">
    <source>
        <dbReference type="ARBA" id="ARBA00022490"/>
    </source>
</evidence>
<evidence type="ECO:0000256" key="2">
    <source>
        <dbReference type="ARBA" id="ARBA00021483"/>
    </source>
</evidence>
<keyword evidence="3" id="KW-0963">Cytoplasm</keyword>
<dbReference type="SUPFAM" id="SSF50341">
    <property type="entry name" value="CheW-like"/>
    <property type="match status" value="1"/>
</dbReference>
<dbReference type="GO" id="GO:0005829">
    <property type="term" value="C:cytosol"/>
    <property type="evidence" value="ECO:0007669"/>
    <property type="project" value="TreeGrafter"/>
</dbReference>
<dbReference type="InterPro" id="IPR002545">
    <property type="entry name" value="CheW-lke_dom"/>
</dbReference>
<dbReference type="GO" id="GO:0007165">
    <property type="term" value="P:signal transduction"/>
    <property type="evidence" value="ECO:0007669"/>
    <property type="project" value="InterPro"/>
</dbReference>
<keyword evidence="4" id="KW-0145">Chemotaxis</keyword>
<dbReference type="EMBL" id="QYUQ01000002">
    <property type="protein sequence ID" value="RJG01195.1"/>
    <property type="molecule type" value="Genomic_DNA"/>
</dbReference>
<dbReference type="Gene3D" id="2.30.30.40">
    <property type="entry name" value="SH3 Domains"/>
    <property type="match status" value="1"/>
</dbReference>
<dbReference type="PANTHER" id="PTHR22617:SF41">
    <property type="entry name" value="CHEMOTAXIS SIGNAL TRANSDUCTION SYSTEM ADAPTOR PROTEIN CHEW"/>
    <property type="match status" value="1"/>
</dbReference>
<organism evidence="6 7">
    <name type="scientific">Noviherbaspirillum sedimenti</name>
    <dbReference type="NCBI Taxonomy" id="2320865"/>
    <lineage>
        <taxon>Bacteria</taxon>
        <taxon>Pseudomonadati</taxon>
        <taxon>Pseudomonadota</taxon>
        <taxon>Betaproteobacteria</taxon>
        <taxon>Burkholderiales</taxon>
        <taxon>Oxalobacteraceae</taxon>
        <taxon>Noviherbaspirillum</taxon>
    </lineage>
</organism>
<dbReference type="CDD" id="cd00732">
    <property type="entry name" value="CheW"/>
    <property type="match status" value="1"/>
</dbReference>
<dbReference type="PANTHER" id="PTHR22617">
    <property type="entry name" value="CHEMOTAXIS SENSOR HISTIDINE KINASE-RELATED"/>
    <property type="match status" value="1"/>
</dbReference>
<proteinExistence type="predicted"/>
<dbReference type="InterPro" id="IPR036061">
    <property type="entry name" value="CheW-like_dom_sf"/>
</dbReference>
<evidence type="ECO:0000259" key="5">
    <source>
        <dbReference type="PROSITE" id="PS50851"/>
    </source>
</evidence>
<dbReference type="PROSITE" id="PS50851">
    <property type="entry name" value="CHEW"/>
    <property type="match status" value="1"/>
</dbReference>
<dbReference type="AlphaFoldDB" id="A0A3A3G0N2"/>
<gene>
    <name evidence="6" type="ORF">D3878_06025</name>
</gene>
<accession>A0A3A3G0N2</accession>
<dbReference type="Pfam" id="PF01584">
    <property type="entry name" value="CheW"/>
    <property type="match status" value="1"/>
</dbReference>